<dbReference type="GO" id="GO:0000502">
    <property type="term" value="C:proteasome complex"/>
    <property type="evidence" value="ECO:0007669"/>
    <property type="project" value="UniProtKB-KW"/>
</dbReference>
<reference evidence="6" key="1">
    <citation type="submission" date="2020-07" db="EMBL/GenBank/DDBJ databases">
        <title>Multicomponent nature underlies the extraordinary mechanical properties of spider dragline silk.</title>
        <authorList>
            <person name="Kono N."/>
            <person name="Nakamura H."/>
            <person name="Mori M."/>
            <person name="Yoshida Y."/>
            <person name="Ohtoshi R."/>
            <person name="Malay A.D."/>
            <person name="Moran D.A.P."/>
            <person name="Tomita M."/>
            <person name="Numata K."/>
            <person name="Arakawa K."/>
        </authorList>
    </citation>
    <scope>NUCLEOTIDE SEQUENCE</scope>
</reference>
<evidence type="ECO:0000256" key="4">
    <source>
        <dbReference type="SAM" id="MobiDB-lite"/>
    </source>
</evidence>
<dbReference type="AlphaFoldDB" id="A0A8X6M402"/>
<dbReference type="OrthoDB" id="68090at2759"/>
<evidence type="ECO:0000313" key="7">
    <source>
        <dbReference type="Proteomes" id="UP000887116"/>
    </source>
</evidence>
<feature type="region of interest" description="Disordered" evidence="4">
    <location>
        <begin position="148"/>
        <end position="174"/>
    </location>
</feature>
<sequence length="277" mass="30530">MSRIRGLELLFNLVKDQIKSKQDCVVAALHCLLINESLQCVGVGEAFSENDANNTTELLPGQWNDNQEVYTLRYISKDSKNRYLIKIVKAGHIMHINIVLNEDKTATMSCNIEKLVTDDFNNFSKAYNDLNSLKDAFQKDIVQKILTKSSTPSTSKPTENKNPLRIGGASVPRPQASIPPEFGNENSNPFPMGQPAFPAVGGRDLDPLGRGQGGMLLDPSSFGVPRSYMPPMGRGGLPRGAVPPGARFDPFGPNIRGPNRFEPSPDHFRPPDFDDFM</sequence>
<feature type="compositionally biased region" description="Low complexity" evidence="4">
    <location>
        <begin position="148"/>
        <end position="157"/>
    </location>
</feature>
<evidence type="ECO:0000256" key="3">
    <source>
        <dbReference type="ARBA" id="ARBA00022942"/>
    </source>
</evidence>
<dbReference type="Gene3D" id="3.40.1000.30">
    <property type="match status" value="1"/>
</dbReference>
<comment type="caution">
    <text evidence="6">The sequence shown here is derived from an EMBL/GenBank/DDBJ whole genome shotgun (WGS) entry which is preliminary data.</text>
</comment>
<evidence type="ECO:0000256" key="2">
    <source>
        <dbReference type="ARBA" id="ARBA00015575"/>
    </source>
</evidence>
<feature type="domain" description="PI31 proteasome regulator N-terminal" evidence="5">
    <location>
        <begin position="16"/>
        <end position="150"/>
    </location>
</feature>
<dbReference type="GO" id="GO:0043161">
    <property type="term" value="P:proteasome-mediated ubiquitin-dependent protein catabolic process"/>
    <property type="evidence" value="ECO:0007669"/>
    <property type="project" value="InterPro"/>
</dbReference>
<accession>A0A8X6M402</accession>
<gene>
    <name evidence="6" type="primary">PSMF1</name>
    <name evidence="6" type="ORF">TNCT_77431</name>
</gene>
<dbReference type="PANTHER" id="PTHR13266:SF1">
    <property type="entry name" value="PROTEASOME INHIBITOR PI31 SUBUNIT"/>
    <property type="match status" value="1"/>
</dbReference>
<evidence type="ECO:0000259" key="5">
    <source>
        <dbReference type="Pfam" id="PF11566"/>
    </source>
</evidence>
<dbReference type="EMBL" id="BMAO01009487">
    <property type="protein sequence ID" value="GFR31197.1"/>
    <property type="molecule type" value="Genomic_DNA"/>
</dbReference>
<dbReference type="Proteomes" id="UP000887116">
    <property type="component" value="Unassembled WGS sequence"/>
</dbReference>
<keyword evidence="3" id="KW-0647">Proteasome</keyword>
<evidence type="ECO:0000313" key="6">
    <source>
        <dbReference type="EMBL" id="GFR31197.1"/>
    </source>
</evidence>
<dbReference type="GO" id="GO:0070628">
    <property type="term" value="F:proteasome binding"/>
    <property type="evidence" value="ECO:0007669"/>
    <property type="project" value="InterPro"/>
</dbReference>
<feature type="compositionally biased region" description="Basic and acidic residues" evidence="4">
    <location>
        <begin position="263"/>
        <end position="277"/>
    </location>
</feature>
<name>A0A8X6M402_TRICU</name>
<dbReference type="Pfam" id="PF11566">
    <property type="entry name" value="PI31_Prot_N"/>
    <property type="match status" value="1"/>
</dbReference>
<feature type="region of interest" description="Disordered" evidence="4">
    <location>
        <begin position="229"/>
        <end position="277"/>
    </location>
</feature>
<keyword evidence="7" id="KW-1185">Reference proteome</keyword>
<dbReference type="GO" id="GO:0004866">
    <property type="term" value="F:endopeptidase inhibitor activity"/>
    <property type="evidence" value="ECO:0007669"/>
    <property type="project" value="InterPro"/>
</dbReference>
<proteinExistence type="inferred from homology"/>
<organism evidence="6 7">
    <name type="scientific">Trichonephila clavata</name>
    <name type="common">Joro spider</name>
    <name type="synonym">Nephila clavata</name>
    <dbReference type="NCBI Taxonomy" id="2740835"/>
    <lineage>
        <taxon>Eukaryota</taxon>
        <taxon>Metazoa</taxon>
        <taxon>Ecdysozoa</taxon>
        <taxon>Arthropoda</taxon>
        <taxon>Chelicerata</taxon>
        <taxon>Arachnida</taxon>
        <taxon>Araneae</taxon>
        <taxon>Araneomorphae</taxon>
        <taxon>Entelegynae</taxon>
        <taxon>Araneoidea</taxon>
        <taxon>Nephilidae</taxon>
        <taxon>Trichonephila</taxon>
    </lineage>
</organism>
<dbReference type="InterPro" id="IPR021625">
    <property type="entry name" value="PI31_Prot_N"/>
</dbReference>
<dbReference type="PANTHER" id="PTHR13266">
    <property type="entry name" value="PROTEASOME INHIBITOR"/>
    <property type="match status" value="1"/>
</dbReference>
<dbReference type="InterPro" id="IPR045128">
    <property type="entry name" value="PI31-like"/>
</dbReference>
<comment type="similarity">
    <text evidence="1">Belongs to the proteasome inhibitor PI31 family.</text>
</comment>
<evidence type="ECO:0000256" key="1">
    <source>
        <dbReference type="ARBA" id="ARBA00006405"/>
    </source>
</evidence>
<protein>
    <recommendedName>
        <fullName evidence="2">Proteasome inhibitor PI31 subunit</fullName>
    </recommendedName>
</protein>